<organism evidence="3 4">
    <name type="scientific">Candidatus Galacturonatibacter soehngenii</name>
    <dbReference type="NCBI Taxonomy" id="2307010"/>
    <lineage>
        <taxon>Bacteria</taxon>
        <taxon>Bacillati</taxon>
        <taxon>Bacillota</taxon>
        <taxon>Clostridia</taxon>
        <taxon>Lachnospirales</taxon>
        <taxon>Lachnospiraceae</taxon>
        <taxon>Candidatus Galacturonatibacter</taxon>
    </lineage>
</organism>
<dbReference type="EMBL" id="WAGX01000002">
    <property type="protein sequence ID" value="KAB1440967.1"/>
    <property type="molecule type" value="Genomic_DNA"/>
</dbReference>
<gene>
    <name evidence="3" type="ORF">F7O84_00340</name>
</gene>
<dbReference type="InterPro" id="IPR023577">
    <property type="entry name" value="CYTH_domain"/>
</dbReference>
<evidence type="ECO:0000313" key="3">
    <source>
        <dbReference type="EMBL" id="KAB1440967.1"/>
    </source>
</evidence>
<sequence>MEIERKFLIKYLPDNLEKYACIAIEQAYLSTDPVVRVRKSNDNYTLTYKSKGFLSREEYNMPLTKDSYYHLREKADGNIISKKRYLIPYDSNLTIELDLFLEPFETLMLAEVEFDSEEQAKAFIPPDWFEKDVTFSKEYHNSYLSSKIFNV</sequence>
<feature type="domain" description="CYTH" evidence="2">
    <location>
        <begin position="1"/>
        <end position="151"/>
    </location>
</feature>
<dbReference type="RefSeq" id="WP_151140550.1">
    <property type="nucleotide sequence ID" value="NZ_WAGX01000002.1"/>
</dbReference>
<dbReference type="SMART" id="SM01118">
    <property type="entry name" value="CYTH"/>
    <property type="match status" value="1"/>
</dbReference>
<name>A0A7V7UDQ0_9FIRM</name>
<dbReference type="PROSITE" id="PS51707">
    <property type="entry name" value="CYTH"/>
    <property type="match status" value="1"/>
</dbReference>
<dbReference type="AlphaFoldDB" id="A0A7V7UDQ0"/>
<dbReference type="InterPro" id="IPR033469">
    <property type="entry name" value="CYTH-like_dom_sf"/>
</dbReference>
<comment type="caution">
    <text evidence="3">The sequence shown here is derived from an EMBL/GenBank/DDBJ whole genome shotgun (WGS) entry which is preliminary data.</text>
</comment>
<dbReference type="OrthoDB" id="9805588at2"/>
<dbReference type="PIRSF" id="PIRSF016487">
    <property type="entry name" value="CYTH_UCP016487"/>
    <property type="match status" value="1"/>
</dbReference>
<keyword evidence="4" id="KW-1185">Reference proteome</keyword>
<accession>A0A7V7UDQ0</accession>
<proteinExistence type="predicted"/>
<dbReference type="SUPFAM" id="SSF55154">
    <property type="entry name" value="CYTH-like phosphatases"/>
    <property type="match status" value="1"/>
</dbReference>
<dbReference type="PANTHER" id="PTHR40114">
    <property type="entry name" value="SLR0698 PROTEIN"/>
    <property type="match status" value="1"/>
</dbReference>
<dbReference type="PANTHER" id="PTHR40114:SF1">
    <property type="entry name" value="SLR0698 PROTEIN"/>
    <property type="match status" value="1"/>
</dbReference>
<reference evidence="3 4" key="2">
    <citation type="submission" date="2020-02" db="EMBL/GenBank/DDBJ databases">
        <title>Candidatus Galacturonibacter soehngenii shows hetero-acetogenic catabolism of galacturonic acid but lacks a canonical carbon monoxide dehydrogenase/acetyl-CoA synthase complex.</title>
        <authorList>
            <person name="Diender M."/>
            <person name="Stouten G.R."/>
            <person name="Petersen J.F."/>
            <person name="Nielsen P.H."/>
            <person name="Dueholm M.S."/>
            <person name="Pronk J.T."/>
            <person name="Van Loosdrecht M.C.M."/>
        </authorList>
    </citation>
    <scope>NUCLEOTIDE SEQUENCE [LARGE SCALE GENOMIC DNA]</scope>
    <source>
        <strain evidence="3">GalUA</strain>
    </source>
</reference>
<evidence type="ECO:0000259" key="2">
    <source>
        <dbReference type="PROSITE" id="PS51707"/>
    </source>
</evidence>
<dbReference type="Gene3D" id="2.40.320.10">
    <property type="entry name" value="Hypothetical Protein Pfu-838710-001"/>
    <property type="match status" value="1"/>
</dbReference>
<reference evidence="3 4" key="1">
    <citation type="submission" date="2019-09" db="EMBL/GenBank/DDBJ databases">
        <authorList>
            <person name="Valk L.C."/>
        </authorList>
    </citation>
    <scope>NUCLEOTIDE SEQUENCE [LARGE SCALE GENOMIC DNA]</scope>
    <source>
        <strain evidence="3">GalUA</strain>
    </source>
</reference>
<evidence type="ECO:0000313" key="4">
    <source>
        <dbReference type="Proteomes" id="UP000461768"/>
    </source>
</evidence>
<dbReference type="InterPro" id="IPR012042">
    <property type="entry name" value="NeuTTM/CthTTM-like"/>
</dbReference>
<protein>
    <submittedName>
        <fullName evidence="3">CYTH domain-containing protein</fullName>
    </submittedName>
</protein>
<dbReference type="Pfam" id="PF01928">
    <property type="entry name" value="CYTH"/>
    <property type="match status" value="1"/>
</dbReference>
<dbReference type="Proteomes" id="UP000461768">
    <property type="component" value="Unassembled WGS sequence"/>
</dbReference>
<evidence type="ECO:0000256" key="1">
    <source>
        <dbReference type="PIRSR" id="PIRSR016487-1"/>
    </source>
</evidence>
<dbReference type="CDD" id="cd07761">
    <property type="entry name" value="CYTH-like_CthTTM-like"/>
    <property type="match status" value="1"/>
</dbReference>
<feature type="active site" description="Proton acceptor" evidence="1">
    <location>
        <position position="28"/>
    </location>
</feature>